<accession>A0A6A7BRY7</accession>
<gene>
    <name evidence="2" type="ORF">K470DRAFT_260272</name>
</gene>
<dbReference type="Proteomes" id="UP000799421">
    <property type="component" value="Unassembled WGS sequence"/>
</dbReference>
<dbReference type="EMBL" id="MU006021">
    <property type="protein sequence ID" value="KAF2857990.1"/>
    <property type="molecule type" value="Genomic_DNA"/>
</dbReference>
<sequence length="120" mass="13248">RPVPFQSSTRGRLASAPTGQPVQPTVTQPGRKRVASSLSLRPAPVTTGEFHARMDELNSDNANYLVKFCREDPNIKLAVLARELLEVKAQNKALTVRFDKQDEIARLAQQEAALGRVVQN</sequence>
<feature type="non-terminal residue" evidence="2">
    <location>
        <position position="1"/>
    </location>
</feature>
<keyword evidence="3" id="KW-1185">Reference proteome</keyword>
<feature type="compositionally biased region" description="Polar residues" evidence="1">
    <location>
        <begin position="17"/>
        <end position="28"/>
    </location>
</feature>
<reference evidence="2" key="1">
    <citation type="journal article" date="2020" name="Stud. Mycol.">
        <title>101 Dothideomycetes genomes: a test case for predicting lifestyles and emergence of pathogens.</title>
        <authorList>
            <person name="Haridas S."/>
            <person name="Albert R."/>
            <person name="Binder M."/>
            <person name="Bloem J."/>
            <person name="Labutti K."/>
            <person name="Salamov A."/>
            <person name="Andreopoulos B."/>
            <person name="Baker S."/>
            <person name="Barry K."/>
            <person name="Bills G."/>
            <person name="Bluhm B."/>
            <person name="Cannon C."/>
            <person name="Castanera R."/>
            <person name="Culley D."/>
            <person name="Daum C."/>
            <person name="Ezra D."/>
            <person name="Gonzalez J."/>
            <person name="Henrissat B."/>
            <person name="Kuo A."/>
            <person name="Liang C."/>
            <person name="Lipzen A."/>
            <person name="Lutzoni F."/>
            <person name="Magnuson J."/>
            <person name="Mondo S."/>
            <person name="Nolan M."/>
            <person name="Ohm R."/>
            <person name="Pangilinan J."/>
            <person name="Park H.-J."/>
            <person name="Ramirez L."/>
            <person name="Alfaro M."/>
            <person name="Sun H."/>
            <person name="Tritt A."/>
            <person name="Yoshinaga Y."/>
            <person name="Zwiers L.-H."/>
            <person name="Turgeon B."/>
            <person name="Goodwin S."/>
            <person name="Spatafora J."/>
            <person name="Crous P."/>
            <person name="Grigoriev I."/>
        </authorList>
    </citation>
    <scope>NUCLEOTIDE SEQUENCE</scope>
    <source>
        <strain evidence="2">CBS 480.64</strain>
    </source>
</reference>
<organism evidence="2 3">
    <name type="scientific">Piedraia hortae CBS 480.64</name>
    <dbReference type="NCBI Taxonomy" id="1314780"/>
    <lineage>
        <taxon>Eukaryota</taxon>
        <taxon>Fungi</taxon>
        <taxon>Dikarya</taxon>
        <taxon>Ascomycota</taxon>
        <taxon>Pezizomycotina</taxon>
        <taxon>Dothideomycetes</taxon>
        <taxon>Dothideomycetidae</taxon>
        <taxon>Capnodiales</taxon>
        <taxon>Piedraiaceae</taxon>
        <taxon>Piedraia</taxon>
    </lineage>
</organism>
<protein>
    <submittedName>
        <fullName evidence="2">Uncharacterized protein</fullName>
    </submittedName>
</protein>
<feature type="region of interest" description="Disordered" evidence="1">
    <location>
        <begin position="1"/>
        <end position="42"/>
    </location>
</feature>
<evidence type="ECO:0000256" key="1">
    <source>
        <dbReference type="SAM" id="MobiDB-lite"/>
    </source>
</evidence>
<feature type="compositionally biased region" description="Polar residues" evidence="1">
    <location>
        <begin position="1"/>
        <end position="10"/>
    </location>
</feature>
<evidence type="ECO:0000313" key="3">
    <source>
        <dbReference type="Proteomes" id="UP000799421"/>
    </source>
</evidence>
<dbReference type="AlphaFoldDB" id="A0A6A7BRY7"/>
<evidence type="ECO:0000313" key="2">
    <source>
        <dbReference type="EMBL" id="KAF2857990.1"/>
    </source>
</evidence>
<name>A0A6A7BRY7_9PEZI</name>
<proteinExistence type="predicted"/>